<organism evidence="4 5">
    <name type="scientific">Streptomyces harbinensis</name>
    <dbReference type="NCBI Taxonomy" id="1176198"/>
    <lineage>
        <taxon>Bacteria</taxon>
        <taxon>Bacillati</taxon>
        <taxon>Actinomycetota</taxon>
        <taxon>Actinomycetes</taxon>
        <taxon>Kitasatosporales</taxon>
        <taxon>Streptomycetaceae</taxon>
        <taxon>Streptomyces</taxon>
    </lineage>
</organism>
<dbReference type="AlphaFoldDB" id="A0A1I6SVC0"/>
<evidence type="ECO:0000256" key="1">
    <source>
        <dbReference type="SAM" id="MobiDB-lite"/>
    </source>
</evidence>
<evidence type="ECO:0000313" key="4">
    <source>
        <dbReference type="EMBL" id="SFS80914.1"/>
    </source>
</evidence>
<reference evidence="5" key="1">
    <citation type="submission" date="2016-10" db="EMBL/GenBank/DDBJ databases">
        <authorList>
            <person name="Varghese N."/>
            <person name="Submissions S."/>
        </authorList>
    </citation>
    <scope>NUCLEOTIDE SEQUENCE [LARGE SCALE GENOMIC DNA]</scope>
    <source>
        <strain evidence="5">CGMCC 4.7047</strain>
    </source>
</reference>
<protein>
    <submittedName>
        <fullName evidence="4">Ring-1,2-phenylacetyl-CoA epoxidase subunit PaaD</fullName>
    </submittedName>
</protein>
<dbReference type="RefSeq" id="WP_093843062.1">
    <property type="nucleotide sequence ID" value="NZ_CP054938.1"/>
</dbReference>
<dbReference type="InterPro" id="IPR056572">
    <property type="entry name" value="Zn_ribbon_PaaD"/>
</dbReference>
<proteinExistence type="predicted"/>
<dbReference type="Gene3D" id="3.30.300.130">
    <property type="entry name" value="Fe-S cluster assembly (FSCA)"/>
    <property type="match status" value="1"/>
</dbReference>
<dbReference type="PANTHER" id="PTHR42831">
    <property type="entry name" value="FE-S PROTEIN MATURATION AUXILIARY FACTOR YITW"/>
    <property type="match status" value="1"/>
</dbReference>
<dbReference type="InterPro" id="IPR034904">
    <property type="entry name" value="FSCA_dom_sf"/>
</dbReference>
<feature type="compositionally biased region" description="Basic and acidic residues" evidence="1">
    <location>
        <begin position="1"/>
        <end position="15"/>
    </location>
</feature>
<dbReference type="PANTHER" id="PTHR42831:SF3">
    <property type="entry name" value="1,2-PHENYLACETYL-COA EPOXIDASE, SUBUNIT D-RELATED"/>
    <property type="match status" value="1"/>
</dbReference>
<dbReference type="STRING" id="1176198.SAMN05444716_104178"/>
<name>A0A1I6SVC0_9ACTN</name>
<dbReference type="InterPro" id="IPR002744">
    <property type="entry name" value="MIP18-like"/>
</dbReference>
<feature type="domain" description="MIP18 family-like" evidence="2">
    <location>
        <begin position="35"/>
        <end position="99"/>
    </location>
</feature>
<feature type="region of interest" description="Disordered" evidence="1">
    <location>
        <begin position="1"/>
        <end position="24"/>
    </location>
</feature>
<dbReference type="Pfam" id="PF01883">
    <property type="entry name" value="FeS_assembly_P"/>
    <property type="match status" value="1"/>
</dbReference>
<dbReference type="Proteomes" id="UP000198873">
    <property type="component" value="Unassembled WGS sequence"/>
</dbReference>
<dbReference type="Pfam" id="PF23451">
    <property type="entry name" value="Zn_ribbon_PaaD"/>
    <property type="match status" value="1"/>
</dbReference>
<gene>
    <name evidence="4" type="ORF">SAMN05444716_104178</name>
</gene>
<dbReference type="SUPFAM" id="SSF117916">
    <property type="entry name" value="Fe-S cluster assembly (FSCA) domain-like"/>
    <property type="match status" value="1"/>
</dbReference>
<accession>A0A1I6SVC0</accession>
<evidence type="ECO:0000313" key="5">
    <source>
        <dbReference type="Proteomes" id="UP000198873"/>
    </source>
</evidence>
<feature type="domain" description="PaaD zinc beta ribbon" evidence="3">
    <location>
        <begin position="136"/>
        <end position="176"/>
    </location>
</feature>
<dbReference type="NCBIfam" id="TIGR02159">
    <property type="entry name" value="PA_CoA_Oxy4"/>
    <property type="match status" value="1"/>
</dbReference>
<keyword evidence="5" id="KW-1185">Reference proteome</keyword>
<evidence type="ECO:0000259" key="3">
    <source>
        <dbReference type="Pfam" id="PF23451"/>
    </source>
</evidence>
<dbReference type="InterPro" id="IPR052339">
    <property type="entry name" value="Fe-S_Maturation_MIP18"/>
</dbReference>
<evidence type="ECO:0000259" key="2">
    <source>
        <dbReference type="Pfam" id="PF01883"/>
    </source>
</evidence>
<dbReference type="InterPro" id="IPR011883">
    <property type="entry name" value="PaaD-like"/>
</dbReference>
<dbReference type="EMBL" id="FPAB01000004">
    <property type="protein sequence ID" value="SFS80914.1"/>
    <property type="molecule type" value="Genomic_DNA"/>
</dbReference>
<sequence length="178" mass="19009">MTGREQARERERAQEPGRAPGRARGREAELYAVAGAVPDPELPVLTLAELGVLRAVRLTADGGAEVELTPTYTGCPAVETMADDITAALRGAGVPRVAVRTVLTPPWSTDDITDTGRRKLRAAGIAPPRPGGLLTLAIHCPRCDAVDTPVLSRFSGTACMELRRCAACREPFDHMKEI</sequence>